<organism evidence="4 5">
    <name type="scientific">Meloidogyne enterolobii</name>
    <name type="common">Root-knot nematode worm</name>
    <name type="synonym">Meloidogyne mayaguensis</name>
    <dbReference type="NCBI Taxonomy" id="390850"/>
    <lineage>
        <taxon>Eukaryota</taxon>
        <taxon>Metazoa</taxon>
        <taxon>Ecdysozoa</taxon>
        <taxon>Nematoda</taxon>
        <taxon>Chromadorea</taxon>
        <taxon>Rhabditida</taxon>
        <taxon>Tylenchina</taxon>
        <taxon>Tylenchomorpha</taxon>
        <taxon>Tylenchoidea</taxon>
        <taxon>Meloidogynidae</taxon>
        <taxon>Meloidogyninae</taxon>
        <taxon>Meloidogyne</taxon>
    </lineage>
</organism>
<feature type="compositionally biased region" description="Polar residues" evidence="1">
    <location>
        <begin position="141"/>
        <end position="155"/>
    </location>
</feature>
<feature type="region of interest" description="Disordered" evidence="1">
    <location>
        <begin position="118"/>
        <end position="172"/>
    </location>
</feature>
<feature type="transmembrane region" description="Helical" evidence="2">
    <location>
        <begin position="81"/>
        <end position="108"/>
    </location>
</feature>
<evidence type="ECO:0000256" key="1">
    <source>
        <dbReference type="SAM" id="MobiDB-lite"/>
    </source>
</evidence>
<evidence type="ECO:0000313" key="4">
    <source>
        <dbReference type="EMBL" id="CAD2167598.1"/>
    </source>
</evidence>
<gene>
    <name evidence="3" type="ORF">MENT_LOCUS12724</name>
    <name evidence="4" type="ORF">MENT_LOCUS18898</name>
</gene>
<keyword evidence="2" id="KW-1133">Transmembrane helix</keyword>
<keyword evidence="2" id="KW-0472">Membrane</keyword>
<name>A0A6V7V0D4_MELEN</name>
<dbReference type="EMBL" id="CAJEWN010000129">
    <property type="protein sequence ID" value="CAD2167598.1"/>
    <property type="molecule type" value="Genomic_DNA"/>
</dbReference>
<dbReference type="OrthoDB" id="5919351at2759"/>
<sequence>MGETIRLPTGRNSETIQGVQLQEVFQHGTIGDFIGSSLEGVDSGFIRCVYNAKNQSGNTVTLLCEKMEGCCVTGCCPKDQFWIFPLVCFLIFVLVVFCVGTVSIIICFQRTKGKQRRTEKEIYSQNRASEVGAGPHGSNRPVGSSQPPPQQNNYGTGRFPKTIPNNPPQQQDQFQEAIHYQQRHLPPRSHHQTQYFTSHRF</sequence>
<proteinExistence type="predicted"/>
<dbReference type="Proteomes" id="UP000580250">
    <property type="component" value="Unassembled WGS sequence"/>
</dbReference>
<keyword evidence="2" id="KW-0812">Transmembrane</keyword>
<evidence type="ECO:0000313" key="3">
    <source>
        <dbReference type="EMBL" id="CAD2157650.1"/>
    </source>
</evidence>
<dbReference type="AlphaFoldDB" id="A0A6V7V0D4"/>
<reference evidence="4 5" key="1">
    <citation type="submission" date="2020-08" db="EMBL/GenBank/DDBJ databases">
        <authorList>
            <person name="Koutsovoulos G."/>
            <person name="Danchin GJ E."/>
        </authorList>
    </citation>
    <scope>NUCLEOTIDE SEQUENCE [LARGE SCALE GENOMIC DNA]</scope>
</reference>
<evidence type="ECO:0000313" key="5">
    <source>
        <dbReference type="Proteomes" id="UP000580250"/>
    </source>
</evidence>
<dbReference type="EMBL" id="CAJEWN010000067">
    <property type="protein sequence ID" value="CAD2157650.1"/>
    <property type="molecule type" value="Genomic_DNA"/>
</dbReference>
<evidence type="ECO:0000256" key="2">
    <source>
        <dbReference type="SAM" id="Phobius"/>
    </source>
</evidence>
<comment type="caution">
    <text evidence="4">The sequence shown here is derived from an EMBL/GenBank/DDBJ whole genome shotgun (WGS) entry which is preliminary data.</text>
</comment>
<accession>A0A6V7V0D4</accession>
<protein>
    <submittedName>
        <fullName evidence="4">Uncharacterized protein</fullName>
    </submittedName>
</protein>